<keyword evidence="1" id="KW-0648">Protein biosynthesis</keyword>
<comment type="similarity">
    <text evidence="1">Belongs to the GatC family.</text>
</comment>
<keyword evidence="1" id="KW-0436">Ligase</keyword>
<comment type="catalytic activity">
    <reaction evidence="1">
        <text>L-aspartyl-tRNA(Asn) + L-glutamine + ATP + H2O = L-asparaginyl-tRNA(Asn) + L-glutamate + ADP + phosphate + 2 H(+)</text>
        <dbReference type="Rhea" id="RHEA:14513"/>
        <dbReference type="Rhea" id="RHEA-COMP:9674"/>
        <dbReference type="Rhea" id="RHEA-COMP:9677"/>
        <dbReference type="ChEBI" id="CHEBI:15377"/>
        <dbReference type="ChEBI" id="CHEBI:15378"/>
        <dbReference type="ChEBI" id="CHEBI:29985"/>
        <dbReference type="ChEBI" id="CHEBI:30616"/>
        <dbReference type="ChEBI" id="CHEBI:43474"/>
        <dbReference type="ChEBI" id="CHEBI:58359"/>
        <dbReference type="ChEBI" id="CHEBI:78515"/>
        <dbReference type="ChEBI" id="CHEBI:78516"/>
        <dbReference type="ChEBI" id="CHEBI:456216"/>
    </reaction>
</comment>
<dbReference type="GO" id="GO:0006450">
    <property type="term" value="P:regulation of translational fidelity"/>
    <property type="evidence" value="ECO:0007669"/>
    <property type="project" value="InterPro"/>
</dbReference>
<dbReference type="EC" id="6.3.5.-" evidence="1"/>
<evidence type="ECO:0000313" key="2">
    <source>
        <dbReference type="EMBL" id="TVO76577.1"/>
    </source>
</evidence>
<dbReference type="InterPro" id="IPR003837">
    <property type="entry name" value="GatC"/>
</dbReference>
<comment type="caution">
    <text evidence="2">The sequence shown here is derived from an EMBL/GenBank/DDBJ whole genome shotgun (WGS) entry which is preliminary data.</text>
</comment>
<dbReference type="GO" id="GO:0050566">
    <property type="term" value="F:asparaginyl-tRNA synthase (glutamine-hydrolyzing) activity"/>
    <property type="evidence" value="ECO:0007669"/>
    <property type="project" value="RHEA"/>
</dbReference>
<dbReference type="Pfam" id="PF02686">
    <property type="entry name" value="GatC"/>
    <property type="match status" value="1"/>
</dbReference>
<dbReference type="NCBIfam" id="TIGR00135">
    <property type="entry name" value="gatC"/>
    <property type="match status" value="1"/>
</dbReference>
<dbReference type="InterPro" id="IPR036113">
    <property type="entry name" value="Asp/Glu-ADT_sf_sub_c"/>
</dbReference>
<comment type="subunit">
    <text evidence="1">Heterotrimer of A, B and C subunits.</text>
</comment>
<dbReference type="OrthoDB" id="9794326at2"/>
<dbReference type="RefSeq" id="WP_144357683.1">
    <property type="nucleotide sequence ID" value="NZ_VMNH01000005.1"/>
</dbReference>
<dbReference type="GO" id="GO:0050567">
    <property type="term" value="F:glutaminyl-tRNA synthase (glutamine-hydrolyzing) activity"/>
    <property type="evidence" value="ECO:0007669"/>
    <property type="project" value="UniProtKB-UniRule"/>
</dbReference>
<keyword evidence="1" id="KW-0547">Nucleotide-binding</keyword>
<dbReference type="AlphaFoldDB" id="A0A557SGM6"/>
<dbReference type="GO" id="GO:0070681">
    <property type="term" value="P:glutaminyl-tRNAGln biosynthesis via transamidation"/>
    <property type="evidence" value="ECO:0007669"/>
    <property type="project" value="TreeGrafter"/>
</dbReference>
<comment type="function">
    <text evidence="1">Allows the formation of correctly charged Asn-tRNA(Asn) or Gln-tRNA(Gln) through the transamidation of misacylated Asp-tRNA(Asn) or Glu-tRNA(Gln) in organisms which lack either or both of asparaginyl-tRNA or glutaminyl-tRNA synthetases. The reaction takes place in the presence of glutamine and ATP through an activated phospho-Asp-tRNA(Asn) or phospho-Glu-tRNA(Gln).</text>
</comment>
<dbReference type="HAMAP" id="MF_00122">
    <property type="entry name" value="GatC"/>
    <property type="match status" value="1"/>
</dbReference>
<comment type="catalytic activity">
    <reaction evidence="1">
        <text>L-glutamyl-tRNA(Gln) + L-glutamine + ATP + H2O = L-glutaminyl-tRNA(Gln) + L-glutamate + ADP + phosphate + H(+)</text>
        <dbReference type="Rhea" id="RHEA:17521"/>
        <dbReference type="Rhea" id="RHEA-COMP:9681"/>
        <dbReference type="Rhea" id="RHEA-COMP:9684"/>
        <dbReference type="ChEBI" id="CHEBI:15377"/>
        <dbReference type="ChEBI" id="CHEBI:15378"/>
        <dbReference type="ChEBI" id="CHEBI:29985"/>
        <dbReference type="ChEBI" id="CHEBI:30616"/>
        <dbReference type="ChEBI" id="CHEBI:43474"/>
        <dbReference type="ChEBI" id="CHEBI:58359"/>
        <dbReference type="ChEBI" id="CHEBI:78520"/>
        <dbReference type="ChEBI" id="CHEBI:78521"/>
        <dbReference type="ChEBI" id="CHEBI:456216"/>
    </reaction>
</comment>
<keyword evidence="2" id="KW-0808">Transferase</keyword>
<dbReference type="GO" id="GO:0016740">
    <property type="term" value="F:transferase activity"/>
    <property type="evidence" value="ECO:0007669"/>
    <property type="project" value="UniProtKB-KW"/>
</dbReference>
<reference evidence="2 3" key="1">
    <citation type="submission" date="2019-07" db="EMBL/GenBank/DDBJ databases">
        <title>The pathways for chlorine oxyanion respiration interact through the shared metabolite chlorate.</title>
        <authorList>
            <person name="Barnum T.P."/>
            <person name="Cheng Y."/>
            <person name="Hill K.A."/>
            <person name="Lucas L.N."/>
            <person name="Carlson H.K."/>
            <person name="Coates J.D."/>
        </authorList>
    </citation>
    <scope>NUCLEOTIDE SEQUENCE [LARGE SCALE GENOMIC DNA]</scope>
    <source>
        <strain evidence="2 3">BK-1</strain>
    </source>
</reference>
<name>A0A557SGM6_9GAMM</name>
<accession>A0A557SGM6</accession>
<dbReference type="Gene3D" id="1.10.20.60">
    <property type="entry name" value="Glu-tRNAGln amidotransferase C subunit, N-terminal domain"/>
    <property type="match status" value="1"/>
</dbReference>
<evidence type="ECO:0000313" key="3">
    <source>
        <dbReference type="Proteomes" id="UP000316649"/>
    </source>
</evidence>
<dbReference type="GO" id="GO:0006412">
    <property type="term" value="P:translation"/>
    <property type="evidence" value="ECO:0007669"/>
    <property type="project" value="UniProtKB-UniRule"/>
</dbReference>
<keyword evidence="3" id="KW-1185">Reference proteome</keyword>
<evidence type="ECO:0000256" key="1">
    <source>
        <dbReference type="HAMAP-Rule" id="MF_00122"/>
    </source>
</evidence>
<dbReference type="EMBL" id="VMNH01000005">
    <property type="protein sequence ID" value="TVO76577.1"/>
    <property type="molecule type" value="Genomic_DNA"/>
</dbReference>
<protein>
    <recommendedName>
        <fullName evidence="1">Aspartyl/glutamyl-tRNA(Asn/Gln) amidotransferase subunit C</fullName>
        <shortName evidence="1">Asp/Glu-ADT subunit C</shortName>
        <ecNumber evidence="1">6.3.5.-</ecNumber>
    </recommendedName>
</protein>
<proteinExistence type="inferred from homology"/>
<keyword evidence="1" id="KW-0067">ATP-binding</keyword>
<dbReference type="SUPFAM" id="SSF141000">
    <property type="entry name" value="Glu-tRNAGln amidotransferase C subunit"/>
    <property type="match status" value="1"/>
</dbReference>
<dbReference type="PANTHER" id="PTHR15004:SF0">
    <property type="entry name" value="GLUTAMYL-TRNA(GLN) AMIDOTRANSFERASE SUBUNIT C, MITOCHONDRIAL"/>
    <property type="match status" value="1"/>
</dbReference>
<gene>
    <name evidence="1 2" type="primary">gatC</name>
    <name evidence="2" type="ORF">FHP88_03880</name>
</gene>
<dbReference type="GO" id="GO:0005524">
    <property type="term" value="F:ATP binding"/>
    <property type="evidence" value="ECO:0007669"/>
    <property type="project" value="UniProtKB-KW"/>
</dbReference>
<dbReference type="Proteomes" id="UP000316649">
    <property type="component" value="Unassembled WGS sequence"/>
</dbReference>
<dbReference type="PANTHER" id="PTHR15004">
    <property type="entry name" value="GLUTAMYL-TRNA(GLN) AMIDOTRANSFERASE SUBUNIT C, MITOCHONDRIAL"/>
    <property type="match status" value="1"/>
</dbReference>
<organism evidence="2 3">
    <name type="scientific">Sedimenticola selenatireducens</name>
    <dbReference type="NCBI Taxonomy" id="191960"/>
    <lineage>
        <taxon>Bacteria</taxon>
        <taxon>Pseudomonadati</taxon>
        <taxon>Pseudomonadota</taxon>
        <taxon>Gammaproteobacteria</taxon>
        <taxon>Chromatiales</taxon>
        <taxon>Sedimenticolaceae</taxon>
        <taxon>Sedimenticola</taxon>
    </lineage>
</organism>
<sequence length="95" mass="10816">MSLERSDVEKIAHLARLSVSNDELDAVASDLSNILNLVEQMDQADTEGVEPMAHPLHMVQRLREDRVTEQDQRELFQSIAPFTEDGLYLVPRVIE</sequence>